<dbReference type="AlphaFoldDB" id="A9UUI2"/>
<dbReference type="InterPro" id="IPR036850">
    <property type="entry name" value="NDK-like_dom_sf"/>
</dbReference>
<dbReference type="GO" id="GO:1990075">
    <property type="term" value="C:periciliary membrane compartment"/>
    <property type="evidence" value="ECO:0000318"/>
    <property type="project" value="GO_Central"/>
</dbReference>
<dbReference type="InterPro" id="IPR016098">
    <property type="entry name" value="CAP/MinC_C"/>
</dbReference>
<dbReference type="Gene3D" id="3.30.70.141">
    <property type="entry name" value="Nucleoside diphosphate kinase-like domain"/>
    <property type="match status" value="1"/>
</dbReference>
<gene>
    <name evidence="3" type="ORF">MONBRDRAFT_24034</name>
</gene>
<dbReference type="InterPro" id="IPR017901">
    <property type="entry name" value="C-CAP_CF_C-like"/>
</dbReference>
<proteinExistence type="inferred from homology"/>
<dbReference type="EMBL" id="CH991546">
    <property type="protein sequence ID" value="EDQ91101.1"/>
    <property type="molecule type" value="Genomic_DNA"/>
</dbReference>
<dbReference type="Proteomes" id="UP000001357">
    <property type="component" value="Unassembled WGS sequence"/>
</dbReference>
<dbReference type="KEGG" id="mbr:MONBRDRAFT_24034"/>
<dbReference type="PROSITE" id="PS51329">
    <property type="entry name" value="C_CAP_COFACTOR_C"/>
    <property type="match status" value="1"/>
</dbReference>
<dbReference type="Pfam" id="PF01738">
    <property type="entry name" value="DLH"/>
    <property type="match status" value="1"/>
</dbReference>
<dbReference type="Gene3D" id="2.160.20.70">
    <property type="match status" value="1"/>
</dbReference>
<comment type="similarity">
    <text evidence="1">Belongs to the TBCC family.</text>
</comment>
<name>A9UUI2_MONBE</name>
<dbReference type="GO" id="GO:0016787">
    <property type="term" value="F:hydrolase activity"/>
    <property type="evidence" value="ECO:0007669"/>
    <property type="project" value="InterPro"/>
</dbReference>
<keyword evidence="4" id="KW-1185">Reference proteome</keyword>
<dbReference type="GO" id="GO:0005096">
    <property type="term" value="F:GTPase activator activity"/>
    <property type="evidence" value="ECO:0000318"/>
    <property type="project" value="GO_Central"/>
</dbReference>
<dbReference type="InterPro" id="IPR029058">
    <property type="entry name" value="AB_hydrolase_fold"/>
</dbReference>
<dbReference type="InterPro" id="IPR002925">
    <property type="entry name" value="Dienelactn_hydro"/>
</dbReference>
<dbReference type="Pfam" id="PF07986">
    <property type="entry name" value="TBCC"/>
    <property type="match status" value="1"/>
</dbReference>
<dbReference type="eggNOG" id="KOG2512">
    <property type="taxonomic scope" value="Eukaryota"/>
</dbReference>
<dbReference type="PANTHER" id="PTHR15440:SF0">
    <property type="entry name" value="PROTEIN XRP2"/>
    <property type="match status" value="1"/>
</dbReference>
<organism evidence="3 4">
    <name type="scientific">Monosiga brevicollis</name>
    <name type="common">Choanoflagellate</name>
    <dbReference type="NCBI Taxonomy" id="81824"/>
    <lineage>
        <taxon>Eukaryota</taxon>
        <taxon>Choanoflagellata</taxon>
        <taxon>Craspedida</taxon>
        <taxon>Salpingoecidae</taxon>
        <taxon>Monosiga</taxon>
    </lineage>
</organism>
<protein>
    <recommendedName>
        <fullName evidence="2">C-CAP/cofactor C-like domain-containing protein</fullName>
    </recommendedName>
</protein>
<dbReference type="InterPro" id="IPR012945">
    <property type="entry name" value="Tubulin-bd_cofactor_C_dom"/>
</dbReference>
<dbReference type="RefSeq" id="XP_001744398.1">
    <property type="nucleotide sequence ID" value="XM_001744346.1"/>
</dbReference>
<dbReference type="GeneID" id="5889622"/>
<dbReference type="SUPFAM" id="SSF53474">
    <property type="entry name" value="alpha/beta-Hydrolases"/>
    <property type="match status" value="1"/>
</dbReference>
<dbReference type="InterPro" id="IPR039093">
    <property type="entry name" value="XRP2"/>
</dbReference>
<accession>A9UUI2</accession>
<dbReference type="InParanoid" id="A9UUI2"/>
<sequence length="577" mass="62879">MTTKACCAAGPPVSFEHKELGQEKDIDGIRCYVSGDPSASKAGVMVIYDIFGLDHPQVRCLSDKLAAAGYYAVVPDIFRKEPWTLEKFPPSTPELKEAFGQFLERAGAQGPKDAETILSHFKSVGLTGKAGVIGFCWGGKLAVTLAAHEQVGAVVGAHAAFLDQATVDKAQAPIRFYPANGDCDCEPFVESLKARGFDLSETKRYDDQIHGFCAARGEWDRPEAYAASMFVFKNFLTDIKKFDFFSLAAPIGGHLTVTMGNLFARRRAPAETPKVYSWDKREACNPEDLKFVNRTGETLFKGSGDIGLGQQFTIDNCHDCFIFLMDVSSTVTIDDCTNCTFFVAPIQGRTRDCKQLQASLFCQTLPIIESSSDVRFTCFRGSYFALSGQMTTAQLNPYCNYWAKIHDFTPNRDDPNYAIELVEPQWLGEMWDKCAAAASSVQIDRDAGLTTVPITQGPGKSATELSTLLVLFPPASKGAKKIVRGLAAYPSIHLQQTRAHTMSPDDLDRLMPGVDAQHKAMLSQGEVVTLELAGEGVEAIAQALVQDAGSPPFCLSPVGNTQIINAIHSHMDTAMKI</sequence>
<dbReference type="eggNOG" id="KOG3043">
    <property type="taxonomic scope" value="Eukaryota"/>
</dbReference>
<feature type="domain" description="C-CAP/cofactor C-like" evidence="2">
    <location>
        <begin position="269"/>
        <end position="410"/>
    </location>
</feature>
<dbReference type="STRING" id="81824.A9UUI2"/>
<evidence type="ECO:0000313" key="4">
    <source>
        <dbReference type="Proteomes" id="UP000001357"/>
    </source>
</evidence>
<dbReference type="FunCoup" id="A9UUI2">
    <property type="interactions" value="430"/>
</dbReference>
<dbReference type="Gene3D" id="3.40.50.1820">
    <property type="entry name" value="alpha/beta hydrolase"/>
    <property type="match status" value="1"/>
</dbReference>
<dbReference type="GO" id="GO:0005929">
    <property type="term" value="C:cilium"/>
    <property type="evidence" value="ECO:0000318"/>
    <property type="project" value="GO_Central"/>
</dbReference>
<reference evidence="3 4" key="1">
    <citation type="journal article" date="2008" name="Nature">
        <title>The genome of the choanoflagellate Monosiga brevicollis and the origin of metazoans.</title>
        <authorList>
            <consortium name="JGI Sequencing"/>
            <person name="King N."/>
            <person name="Westbrook M.J."/>
            <person name="Young S.L."/>
            <person name="Kuo A."/>
            <person name="Abedin M."/>
            <person name="Chapman J."/>
            <person name="Fairclough S."/>
            <person name="Hellsten U."/>
            <person name="Isogai Y."/>
            <person name="Letunic I."/>
            <person name="Marr M."/>
            <person name="Pincus D."/>
            <person name="Putnam N."/>
            <person name="Rokas A."/>
            <person name="Wright K.J."/>
            <person name="Zuzow R."/>
            <person name="Dirks W."/>
            <person name="Good M."/>
            <person name="Goodstein D."/>
            <person name="Lemons D."/>
            <person name="Li W."/>
            <person name="Lyons J.B."/>
            <person name="Morris A."/>
            <person name="Nichols S."/>
            <person name="Richter D.J."/>
            <person name="Salamov A."/>
            <person name="Bork P."/>
            <person name="Lim W.A."/>
            <person name="Manning G."/>
            <person name="Miller W.T."/>
            <person name="McGinnis W."/>
            <person name="Shapiro H."/>
            <person name="Tjian R."/>
            <person name="Grigoriev I.V."/>
            <person name="Rokhsar D."/>
        </authorList>
    </citation>
    <scope>NUCLEOTIDE SEQUENCE [LARGE SCALE GENOMIC DNA]</scope>
    <source>
        <strain evidence="4">MX1 / ATCC 50154</strain>
    </source>
</reference>
<evidence type="ECO:0000313" key="3">
    <source>
        <dbReference type="EMBL" id="EDQ91101.1"/>
    </source>
</evidence>
<evidence type="ECO:0000256" key="1">
    <source>
        <dbReference type="ARBA" id="ARBA00008848"/>
    </source>
</evidence>
<dbReference type="PANTHER" id="PTHR15440">
    <property type="entry name" value="XRP2 PROTEIN"/>
    <property type="match status" value="1"/>
</dbReference>
<dbReference type="GO" id="GO:0006892">
    <property type="term" value="P:post-Golgi vesicle-mediated transport"/>
    <property type="evidence" value="ECO:0000318"/>
    <property type="project" value="GO_Central"/>
</dbReference>
<evidence type="ECO:0000259" key="2">
    <source>
        <dbReference type="PROSITE" id="PS51329"/>
    </source>
</evidence>